<protein>
    <recommendedName>
        <fullName evidence="5">DUF3784 domain-containing protein</fullName>
    </recommendedName>
</protein>
<accession>A0A415P7B7</accession>
<organism evidence="3 4">
    <name type="scientific">Amedibacillus dolichus</name>
    <dbReference type="NCBI Taxonomy" id="31971"/>
    <lineage>
        <taxon>Bacteria</taxon>
        <taxon>Bacillati</taxon>
        <taxon>Bacillota</taxon>
        <taxon>Erysipelotrichia</taxon>
        <taxon>Erysipelotrichales</taxon>
        <taxon>Erysipelotrichaceae</taxon>
        <taxon>Amedibacillus</taxon>
    </lineage>
</organism>
<feature type="transmembrane region" description="Helical" evidence="1">
    <location>
        <begin position="6"/>
        <end position="30"/>
    </location>
</feature>
<evidence type="ECO:0008006" key="5">
    <source>
        <dbReference type="Google" id="ProtNLM"/>
    </source>
</evidence>
<sequence length="98" mass="11190">MKLHILLISLIVIFSIMALAIKKYHVLVLVPGAKKHREEIDIPLICKLMGNLYLLIAGMLLVCEIGEWIYPGFLKIFIWISVIPIAVYVRLAMSKIMK</sequence>
<keyword evidence="1" id="KW-1133">Transmembrane helix</keyword>
<proteinExistence type="predicted"/>
<evidence type="ECO:0000313" key="2">
    <source>
        <dbReference type="EMBL" id="MBS4883573.1"/>
    </source>
</evidence>
<dbReference type="RefSeq" id="WP_004798931.1">
    <property type="nucleotide sequence ID" value="NZ_CABKNA010000005.1"/>
</dbReference>
<keyword evidence="1" id="KW-0472">Membrane</keyword>
<evidence type="ECO:0000256" key="1">
    <source>
        <dbReference type="SAM" id="Phobius"/>
    </source>
</evidence>
<comment type="caution">
    <text evidence="3">The sequence shown here is derived from an EMBL/GenBank/DDBJ whole genome shotgun (WGS) entry which is preliminary data.</text>
</comment>
<dbReference type="GeneID" id="92793184"/>
<dbReference type="AlphaFoldDB" id="A0A415P7B7"/>
<evidence type="ECO:0000313" key="4">
    <source>
        <dbReference type="Proteomes" id="UP000284868"/>
    </source>
</evidence>
<dbReference type="EMBL" id="JAGZMZ010000004">
    <property type="protein sequence ID" value="MBS4883573.1"/>
    <property type="molecule type" value="Genomic_DNA"/>
</dbReference>
<keyword evidence="1" id="KW-0812">Transmembrane</keyword>
<dbReference type="EMBL" id="QRPK01000047">
    <property type="protein sequence ID" value="RHM08615.1"/>
    <property type="molecule type" value="Genomic_DNA"/>
</dbReference>
<gene>
    <name evidence="3" type="ORF">DWZ83_08060</name>
    <name evidence="2" type="ORF">KHZ85_02285</name>
</gene>
<feature type="transmembrane region" description="Helical" evidence="1">
    <location>
        <begin position="76"/>
        <end position="93"/>
    </location>
</feature>
<keyword evidence="4" id="KW-1185">Reference proteome</keyword>
<reference evidence="2" key="2">
    <citation type="submission" date="2021-02" db="EMBL/GenBank/DDBJ databases">
        <title>Infant gut strain persistence is associated with maternal origin, phylogeny, and functional potential including surface adhesion and iron acquisition.</title>
        <authorList>
            <person name="Lou Y.C."/>
        </authorList>
    </citation>
    <scope>NUCLEOTIDE SEQUENCE</scope>
    <source>
        <strain evidence="2">L3_108_103G1_dasL3_108_103G1_concoct_2</strain>
    </source>
</reference>
<reference evidence="3 4" key="1">
    <citation type="submission" date="2018-08" db="EMBL/GenBank/DDBJ databases">
        <title>A genome reference for cultivated species of the human gut microbiota.</title>
        <authorList>
            <person name="Zou Y."/>
            <person name="Xue W."/>
            <person name="Luo G."/>
        </authorList>
    </citation>
    <scope>NUCLEOTIDE SEQUENCE [LARGE SCALE GENOMIC DNA]</scope>
    <source>
        <strain evidence="3 4">AF35-6BH</strain>
    </source>
</reference>
<evidence type="ECO:0000313" key="3">
    <source>
        <dbReference type="EMBL" id="RHM08615.1"/>
    </source>
</evidence>
<dbReference type="Proteomes" id="UP000284868">
    <property type="component" value="Unassembled WGS sequence"/>
</dbReference>
<dbReference type="Proteomes" id="UP000753219">
    <property type="component" value="Unassembled WGS sequence"/>
</dbReference>
<name>A0A415P7B7_9FIRM</name>
<feature type="transmembrane region" description="Helical" evidence="1">
    <location>
        <begin position="51"/>
        <end position="70"/>
    </location>
</feature>